<evidence type="ECO:0000313" key="6">
    <source>
        <dbReference type="Proteomes" id="UP000019488"/>
    </source>
</evidence>
<evidence type="ECO:0000313" key="4">
    <source>
        <dbReference type="EMBL" id="GAF35955.1"/>
    </source>
</evidence>
<feature type="coiled-coil region" evidence="1">
    <location>
        <begin position="568"/>
        <end position="595"/>
    </location>
</feature>
<dbReference type="Proteomes" id="UP000019488">
    <property type="component" value="Unassembled WGS sequence"/>
</dbReference>
<feature type="transmembrane region" description="Helical" evidence="2">
    <location>
        <begin position="404"/>
        <end position="421"/>
    </location>
</feature>
<evidence type="ECO:0000313" key="7">
    <source>
        <dbReference type="Proteomes" id="UP000051966"/>
    </source>
</evidence>
<keyword evidence="7" id="KW-1185">Reference proteome</keyword>
<feature type="domain" description="YhaN AAA" evidence="3">
    <location>
        <begin position="1"/>
        <end position="200"/>
    </location>
</feature>
<gene>
    <name evidence="5" type="ORF">FD41_GL000890</name>
    <name evidence="4" type="ORF">JCM14108_889</name>
</gene>
<dbReference type="STRING" id="1423743.FD41_GL000890"/>
<feature type="coiled-coil region" evidence="1">
    <location>
        <begin position="313"/>
        <end position="357"/>
    </location>
</feature>
<comment type="caution">
    <text evidence="4">The sequence shown here is derived from an EMBL/GenBank/DDBJ whole genome shotgun (WGS) entry which is preliminary data.</text>
</comment>
<name>X0QBI4_9LACO</name>
<dbReference type="Gene3D" id="3.40.50.300">
    <property type="entry name" value="P-loop containing nucleotide triphosphate hydrolases"/>
    <property type="match status" value="2"/>
</dbReference>
<dbReference type="PATRIC" id="fig|1423743.5.peg.918"/>
<organism evidence="4 6">
    <name type="scientific">Lentilactobacillus farraginis DSM 18382 = JCM 14108</name>
    <dbReference type="NCBI Taxonomy" id="1423743"/>
    <lineage>
        <taxon>Bacteria</taxon>
        <taxon>Bacillati</taxon>
        <taxon>Bacillota</taxon>
        <taxon>Bacilli</taxon>
        <taxon>Lactobacillales</taxon>
        <taxon>Lactobacillaceae</taxon>
        <taxon>Lentilactobacillus</taxon>
    </lineage>
</organism>
<feature type="coiled-coil region" evidence="1">
    <location>
        <begin position="625"/>
        <end position="668"/>
    </location>
</feature>
<dbReference type="PANTHER" id="PTHR41259:SF1">
    <property type="entry name" value="DOUBLE-STRAND BREAK REPAIR RAD50 ATPASE, PUTATIVE-RELATED"/>
    <property type="match status" value="1"/>
</dbReference>
<reference evidence="5 7" key="2">
    <citation type="journal article" date="2015" name="Genome Announc.">
        <title>Expanding the biotechnology potential of lactobacilli through comparative genomics of 213 strains and associated genera.</title>
        <authorList>
            <person name="Sun Z."/>
            <person name="Harris H.M."/>
            <person name="McCann A."/>
            <person name="Guo C."/>
            <person name="Argimon S."/>
            <person name="Zhang W."/>
            <person name="Yang X."/>
            <person name="Jeffery I.B."/>
            <person name="Cooney J.C."/>
            <person name="Kagawa T.F."/>
            <person name="Liu W."/>
            <person name="Song Y."/>
            <person name="Salvetti E."/>
            <person name="Wrobel A."/>
            <person name="Rasinkangas P."/>
            <person name="Parkhill J."/>
            <person name="Rea M.C."/>
            <person name="O'Sullivan O."/>
            <person name="Ritari J."/>
            <person name="Douillard F.P."/>
            <person name="Paul Ross R."/>
            <person name="Yang R."/>
            <person name="Briner A.E."/>
            <person name="Felis G.E."/>
            <person name="de Vos W.M."/>
            <person name="Barrangou R."/>
            <person name="Klaenhammer T.R."/>
            <person name="Caufield P.W."/>
            <person name="Cui Y."/>
            <person name="Zhang H."/>
            <person name="O'Toole P.W."/>
        </authorList>
    </citation>
    <scope>NUCLEOTIDE SEQUENCE [LARGE SCALE GENOMIC DNA]</scope>
    <source>
        <strain evidence="5 7">DSM 18382</strain>
    </source>
</reference>
<dbReference type="EMBL" id="BAKI01000006">
    <property type="protein sequence ID" value="GAF35955.1"/>
    <property type="molecule type" value="Genomic_DNA"/>
</dbReference>
<dbReference type="Pfam" id="PF13514">
    <property type="entry name" value="AAA_27"/>
    <property type="match status" value="1"/>
</dbReference>
<evidence type="ECO:0000256" key="2">
    <source>
        <dbReference type="SAM" id="Phobius"/>
    </source>
</evidence>
<keyword evidence="2" id="KW-0812">Transmembrane</keyword>
<dbReference type="SUPFAM" id="SSF52540">
    <property type="entry name" value="P-loop containing nucleoside triphosphate hydrolases"/>
    <property type="match status" value="1"/>
</dbReference>
<keyword evidence="1" id="KW-0175">Coiled coil</keyword>
<protein>
    <submittedName>
        <fullName evidence="5">DNA repair ATPase</fullName>
    </submittedName>
</protein>
<evidence type="ECO:0000256" key="1">
    <source>
        <dbReference type="SAM" id="Coils"/>
    </source>
</evidence>
<keyword evidence="2" id="KW-0472">Membrane</keyword>
<evidence type="ECO:0000313" key="5">
    <source>
        <dbReference type="EMBL" id="KRM04282.1"/>
    </source>
</evidence>
<dbReference type="AlphaFoldDB" id="X0QBI4"/>
<dbReference type="RefSeq" id="WP_035178496.1">
    <property type="nucleotide sequence ID" value="NZ_AZFY01000121.1"/>
</dbReference>
<dbReference type="PANTHER" id="PTHR41259">
    <property type="entry name" value="DOUBLE-STRAND BREAK REPAIR RAD50 ATPASE, PUTATIVE-RELATED"/>
    <property type="match status" value="1"/>
</dbReference>
<sequence>MLITRLKIYGYGKWLDTEINFDGPLEAIYGPNEAGKSTIIDFIISILFGFQNKRQAIHGQYIPKGRQDTYGGEISFENQGRHYRLIRTKGPKGGTVQFFDADQQLQLPESSYQQFISPLERETYQQLFYFNGEDQQTAYQMNEAELRMRIQQIGVTDADRWFDLQKSLEKQAKALYTPRGRKPELNIQLKKYQELTDQLKLAGNDYPEYQALKKSQAEVTDQIKVNQLKLKQLQKQSHVIQNQMAALPLLNKYQQLKPVNEEQLRKGFDETDVSTFQTLNSQISSYQDQLETNQQSLRINRERLIKSPSQKFYEQNQQQIDSLAAELNDIKQLLPRLAFLNEQLTTNQQQIQAVQNQLPRNRAGQLPRAFTDADLTYVMTFAHQDAATTMPHQRRRQHVQASQPVNLFYLLAGGLALAAIIFHQLPFSWLGYLVAGLVGRYGYNQQRGSSGRKEEQTVKEVASPVAEADSKLAALTNQYGLDGIDQSQWLAIQPGLKRLADLKKQQLQYTEQRDHYLKEVTQYLQKWRFASDWLPLGNDVETTIQTIDQIVAEWRQQTAAYQNRESGLAAYEQAVKHATAKLSAAQTQLEAFLRERNVTSNDGFSEIVQQQRTIRAKLTQKQEVIAQLKTVNMFSKQEIDQAEIEADAQKINSELMTTQAALTQLNQKQAQLGVRIEALINNGRYDDLKQQLANQKSEIIDNVHQYLALLLTKQWLQRVLDLATKGRLPKAVKFARKYFSILTQDHYRDIQFGDQITVTRADGETFAINELSKGTLEQLYLALIFSMAVGFSDDYPLPVIIDDGFMSFDSERKSAAFKIMTEISQRTQVLYFSARHELPAKAHKINLTKL</sequence>
<dbReference type="InterPro" id="IPR027417">
    <property type="entry name" value="P-loop_NTPase"/>
</dbReference>
<reference evidence="4" key="1">
    <citation type="journal article" date="2014" name="Genome Announc.">
        <title>Draft Genome Sequences of Two Lactobacillus Strains, L. farraginis JCM 14108T and L. composti JCM 14202T, Isolated from Compost of Distilled Shochu Residue.</title>
        <authorList>
            <person name="Yuki M."/>
            <person name="Oshima K."/>
            <person name="Suda W."/>
            <person name="Kitahara M."/>
            <person name="Kitamura K."/>
            <person name="Iida T."/>
            <person name="Hattori M."/>
            <person name="Ohkuma M."/>
        </authorList>
    </citation>
    <scope>NUCLEOTIDE SEQUENCE [LARGE SCALE GENOMIC DNA]</scope>
    <source>
        <strain evidence="4">JCM 14108</strain>
    </source>
</reference>
<proteinExistence type="predicted"/>
<keyword evidence="2" id="KW-1133">Transmembrane helix</keyword>
<evidence type="ECO:0000259" key="3">
    <source>
        <dbReference type="Pfam" id="PF13514"/>
    </source>
</evidence>
<dbReference type="InterPro" id="IPR038734">
    <property type="entry name" value="YhaN_AAA"/>
</dbReference>
<accession>X0QBI4</accession>
<dbReference type="eggNOG" id="COG4717">
    <property type="taxonomic scope" value="Bacteria"/>
</dbReference>
<dbReference type="Proteomes" id="UP000051966">
    <property type="component" value="Unassembled WGS sequence"/>
</dbReference>
<dbReference type="EMBL" id="AZFY01000121">
    <property type="protein sequence ID" value="KRM04282.1"/>
    <property type="molecule type" value="Genomic_DNA"/>
</dbReference>
<dbReference type="OrthoDB" id="9764467at2"/>